<evidence type="ECO:0000313" key="2">
    <source>
        <dbReference type="EMBL" id="PVZ97113.1"/>
    </source>
</evidence>
<comment type="caution">
    <text evidence="2">The sequence shown here is derived from an EMBL/GenBank/DDBJ whole genome shotgun (WGS) entry which is preliminary data.</text>
</comment>
<name>A0A2U1IWE2_SMIAN</name>
<sequence length="88" mass="10418">PQIGNLGKKKLIRKEIQKIASDYKANKKWERMGFTKVLGKQEETHYKDGISVKNTSRPHNQKQKTEHNYREVYRKSLETTEKSNRNSN</sequence>
<evidence type="ECO:0000313" key="3">
    <source>
        <dbReference type="Proteomes" id="UP000245591"/>
    </source>
</evidence>
<feature type="non-terminal residue" evidence="2">
    <location>
        <position position="1"/>
    </location>
</feature>
<evidence type="ECO:0000256" key="1">
    <source>
        <dbReference type="SAM" id="MobiDB-lite"/>
    </source>
</evidence>
<dbReference type="AlphaFoldDB" id="A0A2U1IWE2"/>
<keyword evidence="3" id="KW-1185">Reference proteome</keyword>
<dbReference type="Proteomes" id="UP000245591">
    <property type="component" value="Unassembled WGS sequence"/>
</dbReference>
<feature type="region of interest" description="Disordered" evidence="1">
    <location>
        <begin position="48"/>
        <end position="88"/>
    </location>
</feature>
<proteinExistence type="predicted"/>
<gene>
    <name evidence="2" type="ORF">BB558_006951</name>
</gene>
<accession>A0A2U1IWE2</accession>
<feature type="compositionally biased region" description="Basic and acidic residues" evidence="1">
    <location>
        <begin position="63"/>
        <end position="88"/>
    </location>
</feature>
<dbReference type="EMBL" id="MBFU01000982">
    <property type="protein sequence ID" value="PVZ97113.1"/>
    <property type="molecule type" value="Genomic_DNA"/>
</dbReference>
<protein>
    <submittedName>
        <fullName evidence="2">Uncharacterized protein</fullName>
    </submittedName>
</protein>
<reference evidence="2 3" key="1">
    <citation type="journal article" date="2018" name="MBio">
        <title>Comparative Genomics Reveals the Core Gene Toolbox for the Fungus-Insect Symbiosis.</title>
        <authorList>
            <person name="Wang Y."/>
            <person name="Stata M."/>
            <person name="Wang W."/>
            <person name="Stajich J.E."/>
            <person name="White M.M."/>
            <person name="Moncalvo J.M."/>
        </authorList>
    </citation>
    <scope>NUCLEOTIDE SEQUENCE [LARGE SCALE GENOMIC DNA]</scope>
    <source>
        <strain evidence="2 3">AUS-126-30</strain>
    </source>
</reference>
<organism evidence="2 3">
    <name type="scientific">Smittium angustum</name>
    <dbReference type="NCBI Taxonomy" id="133377"/>
    <lineage>
        <taxon>Eukaryota</taxon>
        <taxon>Fungi</taxon>
        <taxon>Fungi incertae sedis</taxon>
        <taxon>Zoopagomycota</taxon>
        <taxon>Kickxellomycotina</taxon>
        <taxon>Harpellomycetes</taxon>
        <taxon>Harpellales</taxon>
        <taxon>Legeriomycetaceae</taxon>
        <taxon>Smittium</taxon>
    </lineage>
</organism>